<keyword evidence="2" id="KW-0732">Signal</keyword>
<dbReference type="Proteomes" id="UP001501095">
    <property type="component" value="Unassembled WGS sequence"/>
</dbReference>
<evidence type="ECO:0000256" key="2">
    <source>
        <dbReference type="SAM" id="SignalP"/>
    </source>
</evidence>
<keyword evidence="4" id="KW-1185">Reference proteome</keyword>
<gene>
    <name evidence="3" type="ORF">GCM10010423_69600</name>
</gene>
<reference evidence="3 4" key="1">
    <citation type="journal article" date="2019" name="Int. J. Syst. Evol. Microbiol.">
        <title>The Global Catalogue of Microorganisms (GCM) 10K type strain sequencing project: providing services to taxonomists for standard genome sequencing and annotation.</title>
        <authorList>
            <consortium name="The Broad Institute Genomics Platform"/>
            <consortium name="The Broad Institute Genome Sequencing Center for Infectious Disease"/>
            <person name="Wu L."/>
            <person name="Ma J."/>
        </authorList>
    </citation>
    <scope>NUCLEOTIDE SEQUENCE [LARGE SCALE GENOMIC DNA]</scope>
    <source>
        <strain evidence="3 4">JCM 6924</strain>
    </source>
</reference>
<dbReference type="EMBL" id="BAAATM010000027">
    <property type="protein sequence ID" value="GAA2557944.1"/>
    <property type="molecule type" value="Genomic_DNA"/>
</dbReference>
<evidence type="ECO:0008006" key="5">
    <source>
        <dbReference type="Google" id="ProtNLM"/>
    </source>
</evidence>
<comment type="caution">
    <text evidence="3">The sequence shown here is derived from an EMBL/GenBank/DDBJ whole genome shotgun (WGS) entry which is preliminary data.</text>
</comment>
<feature type="compositionally biased region" description="Low complexity" evidence="1">
    <location>
        <begin position="50"/>
        <end position="62"/>
    </location>
</feature>
<feature type="signal peptide" evidence="2">
    <location>
        <begin position="1"/>
        <end position="20"/>
    </location>
</feature>
<name>A0ABN3P765_9ACTN</name>
<feature type="region of interest" description="Disordered" evidence="1">
    <location>
        <begin position="32"/>
        <end position="91"/>
    </location>
</feature>
<sequence length="213" mass="22282">MSTPTSRLPSWLMATSLALALTGVALLMQPSTPGTAPVKTPADNRTLNRSSPPASLLTTLPSPHVPKTTTPAASGPVNVSSLPPHGDGAAGDQAIQQALENAWPANLPPKDEAQLRAAGRELLRADATGIGRSQWPAVFGAPDRAIAPAFATAGFRVQAVIARRDGAAHRAVVHLVWAGTDRGGTHTDGRISDLHFTRTMKKGQPTWAPRPRT</sequence>
<feature type="compositionally biased region" description="Polar residues" evidence="1">
    <location>
        <begin position="67"/>
        <end position="81"/>
    </location>
</feature>
<proteinExistence type="predicted"/>
<evidence type="ECO:0000256" key="1">
    <source>
        <dbReference type="SAM" id="MobiDB-lite"/>
    </source>
</evidence>
<organism evidence="3 4">
    <name type="scientific">Streptomyces levis</name>
    <dbReference type="NCBI Taxonomy" id="285566"/>
    <lineage>
        <taxon>Bacteria</taxon>
        <taxon>Bacillati</taxon>
        <taxon>Actinomycetota</taxon>
        <taxon>Actinomycetes</taxon>
        <taxon>Kitasatosporales</taxon>
        <taxon>Streptomycetaceae</taxon>
        <taxon>Streptomyces</taxon>
    </lineage>
</organism>
<protein>
    <recommendedName>
        <fullName evidence="5">Secreted protein</fullName>
    </recommendedName>
</protein>
<evidence type="ECO:0000313" key="3">
    <source>
        <dbReference type="EMBL" id="GAA2557944.1"/>
    </source>
</evidence>
<accession>A0ABN3P765</accession>
<evidence type="ECO:0000313" key="4">
    <source>
        <dbReference type="Proteomes" id="UP001501095"/>
    </source>
</evidence>
<feature type="chain" id="PRO_5046221939" description="Secreted protein" evidence="2">
    <location>
        <begin position="21"/>
        <end position="213"/>
    </location>
</feature>